<protein>
    <submittedName>
        <fullName evidence="1">Uncharacterized protein</fullName>
    </submittedName>
</protein>
<gene>
    <name evidence="1" type="ORF">D7X32_12660</name>
</gene>
<accession>A0A3A8K9G4</accession>
<dbReference type="EMBL" id="RAWE01000034">
    <property type="protein sequence ID" value="RKH03967.1"/>
    <property type="molecule type" value="Genomic_DNA"/>
</dbReference>
<proteinExistence type="predicted"/>
<sequence length="186" mass="20875">SIDSEPPPPPPAPLLLRITDEERRFMKALHGFIPSPRAAKRFVNTYRLLHASLPANERAAFVGSQERPGESQFAQLLLAMIIGHPAEATRVLEALVEHEPTGSWWDFIQARAHDTPSSEESPERWAELAARMDELRAQRIFPEDLACGAFVKWAPRVARYSFQARSVLMARKKTAAPARRKVSKAS</sequence>
<evidence type="ECO:0000313" key="2">
    <source>
        <dbReference type="Proteomes" id="UP000268313"/>
    </source>
</evidence>
<reference evidence="2" key="1">
    <citation type="submission" date="2018-09" db="EMBL/GenBank/DDBJ databases">
        <authorList>
            <person name="Livingstone P.G."/>
            <person name="Whitworth D.E."/>
        </authorList>
    </citation>
    <scope>NUCLEOTIDE SEQUENCE [LARGE SCALE GENOMIC DNA]</scope>
    <source>
        <strain evidence="2">CA043D</strain>
    </source>
</reference>
<dbReference type="AlphaFoldDB" id="A0A3A8K9G4"/>
<dbReference type="Proteomes" id="UP000268313">
    <property type="component" value="Unassembled WGS sequence"/>
</dbReference>
<name>A0A3A8K9G4_9BACT</name>
<comment type="caution">
    <text evidence="1">The sequence shown here is derived from an EMBL/GenBank/DDBJ whole genome shotgun (WGS) entry which is preliminary data.</text>
</comment>
<keyword evidence="2" id="KW-1185">Reference proteome</keyword>
<feature type="non-terminal residue" evidence="1">
    <location>
        <position position="1"/>
    </location>
</feature>
<evidence type="ECO:0000313" key="1">
    <source>
        <dbReference type="EMBL" id="RKH03967.1"/>
    </source>
</evidence>
<dbReference type="RefSeq" id="WP_208752411.1">
    <property type="nucleotide sequence ID" value="NZ_RAWE01000034.1"/>
</dbReference>
<organism evidence="1 2">
    <name type="scientific">Corallococcus carmarthensis</name>
    <dbReference type="NCBI Taxonomy" id="2316728"/>
    <lineage>
        <taxon>Bacteria</taxon>
        <taxon>Pseudomonadati</taxon>
        <taxon>Myxococcota</taxon>
        <taxon>Myxococcia</taxon>
        <taxon>Myxococcales</taxon>
        <taxon>Cystobacterineae</taxon>
        <taxon>Myxococcaceae</taxon>
        <taxon>Corallococcus</taxon>
    </lineage>
</organism>